<dbReference type="EMBL" id="CYXT01000002">
    <property type="protein sequence ID" value="CUM76180.1"/>
    <property type="molecule type" value="Genomic_DNA"/>
</dbReference>
<reference evidence="3 4" key="1">
    <citation type="submission" date="2015-09" db="EMBL/GenBank/DDBJ databases">
        <authorList>
            <consortium name="Pathogen Informatics"/>
        </authorList>
    </citation>
    <scope>NUCLEOTIDE SEQUENCE [LARGE SCALE GENOMIC DNA]</scope>
    <source>
        <strain evidence="1 4">2789STDY5608868</strain>
        <strain evidence="2 3">2789STDY5834959</strain>
    </source>
</reference>
<proteinExistence type="predicted"/>
<accession>A0A173RZY3</accession>
<dbReference type="AlphaFoldDB" id="A0A173RZY3"/>
<dbReference type="Proteomes" id="UP000095598">
    <property type="component" value="Unassembled WGS sequence"/>
</dbReference>
<protein>
    <recommendedName>
        <fullName evidence="5">DUF3789 domain-containing protein</fullName>
    </recommendedName>
</protein>
<gene>
    <name evidence="1" type="ORF">ERS852425_00440</name>
    <name evidence="2" type="ORF">ERS852571_00876</name>
</gene>
<evidence type="ECO:0000313" key="1">
    <source>
        <dbReference type="EMBL" id="CUM76180.1"/>
    </source>
</evidence>
<evidence type="ECO:0008006" key="5">
    <source>
        <dbReference type="Google" id="ProtNLM"/>
    </source>
</evidence>
<sequence length="32" mass="3254">MIIGFLSGLFIGAVAGVAVMSLCAAAKERDEL</sequence>
<dbReference type="Proteomes" id="UP000095553">
    <property type="component" value="Unassembled WGS sequence"/>
</dbReference>
<dbReference type="EMBL" id="CYXY01000004">
    <property type="protein sequence ID" value="CUM83714.1"/>
    <property type="molecule type" value="Genomic_DNA"/>
</dbReference>
<evidence type="ECO:0000313" key="4">
    <source>
        <dbReference type="Proteomes" id="UP000095598"/>
    </source>
</evidence>
<evidence type="ECO:0000313" key="2">
    <source>
        <dbReference type="EMBL" id="CUM83714.1"/>
    </source>
</evidence>
<organism evidence="2 3">
    <name type="scientific">Anaerostipes hadrus</name>
    <dbReference type="NCBI Taxonomy" id="649756"/>
    <lineage>
        <taxon>Bacteria</taxon>
        <taxon>Bacillati</taxon>
        <taxon>Bacillota</taxon>
        <taxon>Clostridia</taxon>
        <taxon>Lachnospirales</taxon>
        <taxon>Lachnospiraceae</taxon>
        <taxon>Anaerostipes</taxon>
    </lineage>
</organism>
<dbReference type="RefSeq" id="WP_022374787.1">
    <property type="nucleotide sequence ID" value="NZ_CP012098.1"/>
</dbReference>
<evidence type="ECO:0000313" key="3">
    <source>
        <dbReference type="Proteomes" id="UP000095553"/>
    </source>
</evidence>
<name>A0A173RZY3_ANAHA</name>